<feature type="transmembrane region" description="Helical" evidence="7">
    <location>
        <begin position="109"/>
        <end position="133"/>
    </location>
</feature>
<dbReference type="Gene3D" id="1.10.3720.10">
    <property type="entry name" value="MetI-like"/>
    <property type="match status" value="1"/>
</dbReference>
<feature type="transmembrane region" description="Helical" evidence="7">
    <location>
        <begin position="192"/>
        <end position="219"/>
    </location>
</feature>
<comment type="subcellular location">
    <subcellularLocation>
        <location evidence="1 7">Cell membrane</location>
        <topology evidence="1 7">Multi-pass membrane protein</topology>
    </subcellularLocation>
</comment>
<evidence type="ECO:0000256" key="1">
    <source>
        <dbReference type="ARBA" id="ARBA00004651"/>
    </source>
</evidence>
<gene>
    <name evidence="9" type="ORF">J4032_14770</name>
</gene>
<evidence type="ECO:0000313" key="9">
    <source>
        <dbReference type="EMBL" id="UNM12620.1"/>
    </source>
</evidence>
<evidence type="ECO:0000256" key="2">
    <source>
        <dbReference type="ARBA" id="ARBA00022448"/>
    </source>
</evidence>
<keyword evidence="10" id="KW-1185">Reference proteome</keyword>
<dbReference type="InterPro" id="IPR035906">
    <property type="entry name" value="MetI-like_sf"/>
</dbReference>
<proteinExistence type="inferred from homology"/>
<dbReference type="InterPro" id="IPR000515">
    <property type="entry name" value="MetI-like"/>
</dbReference>
<keyword evidence="5 7" id="KW-1133">Transmembrane helix</keyword>
<dbReference type="Proteomes" id="UP000828924">
    <property type="component" value="Chromosome"/>
</dbReference>
<keyword evidence="2 7" id="KW-0813">Transport</keyword>
<accession>A0ABY3WQ04</accession>
<feature type="transmembrane region" description="Helical" evidence="7">
    <location>
        <begin position="78"/>
        <end position="102"/>
    </location>
</feature>
<dbReference type="PANTHER" id="PTHR43386:SF1">
    <property type="entry name" value="D,D-DIPEPTIDE TRANSPORT SYSTEM PERMEASE PROTEIN DDPC-RELATED"/>
    <property type="match status" value="1"/>
</dbReference>
<dbReference type="EMBL" id="CP071872">
    <property type="protein sequence ID" value="UNM12620.1"/>
    <property type="molecule type" value="Genomic_DNA"/>
</dbReference>
<evidence type="ECO:0000259" key="8">
    <source>
        <dbReference type="PROSITE" id="PS50928"/>
    </source>
</evidence>
<keyword evidence="4 7" id="KW-0812">Transmembrane</keyword>
<dbReference type="SUPFAM" id="SSF161098">
    <property type="entry name" value="MetI-like"/>
    <property type="match status" value="1"/>
</dbReference>
<name>A0ABY3WQ04_9ACTN</name>
<dbReference type="RefSeq" id="WP_242331229.1">
    <property type="nucleotide sequence ID" value="NZ_CP071872.1"/>
</dbReference>
<sequence>MKHPLLRGWKVRVGLAICLLVGVLALVGPALNDLLGIDPNRIDYDALGQSPGSGHLLGTTSGGQDVLAQVVAGTRGSVLVGVVGAVIGTSLAVVFGVVSGFVGGRTDQLLSFVTNLFLVMPVLPLILVVAGYVRGTGPLMIALIIGVFGWAGGARILRAQTLTLRAREFVVVMKMLGESRLRLMFREVLPHLSGLISAMFLHMVIGAVLAEAGLAFLGISSADTVSWGTMIDEAQKQGGILNQQWWWFLPPGLCIALLGTATGLVNFGIDEVTNPRLSTANRSLVKRHRRALARRQAA</sequence>
<keyword evidence="6 7" id="KW-0472">Membrane</keyword>
<feature type="transmembrane region" description="Helical" evidence="7">
    <location>
        <begin position="245"/>
        <end position="269"/>
    </location>
</feature>
<organism evidence="9 10">
    <name type="scientific">Streptomyces formicae</name>
    <dbReference type="NCBI Taxonomy" id="1616117"/>
    <lineage>
        <taxon>Bacteria</taxon>
        <taxon>Bacillati</taxon>
        <taxon>Actinomycetota</taxon>
        <taxon>Actinomycetes</taxon>
        <taxon>Kitasatosporales</taxon>
        <taxon>Streptomycetaceae</taxon>
        <taxon>Streptomyces</taxon>
    </lineage>
</organism>
<evidence type="ECO:0000256" key="4">
    <source>
        <dbReference type="ARBA" id="ARBA00022692"/>
    </source>
</evidence>
<comment type="similarity">
    <text evidence="7">Belongs to the binding-protein-dependent transport system permease family.</text>
</comment>
<dbReference type="Pfam" id="PF00528">
    <property type="entry name" value="BPD_transp_1"/>
    <property type="match status" value="1"/>
</dbReference>
<protein>
    <submittedName>
        <fullName evidence="9">ABC transporter permease</fullName>
    </submittedName>
</protein>
<evidence type="ECO:0000313" key="10">
    <source>
        <dbReference type="Proteomes" id="UP000828924"/>
    </source>
</evidence>
<evidence type="ECO:0000256" key="7">
    <source>
        <dbReference type="RuleBase" id="RU363032"/>
    </source>
</evidence>
<feature type="transmembrane region" description="Helical" evidence="7">
    <location>
        <begin position="139"/>
        <end position="157"/>
    </location>
</feature>
<dbReference type="CDD" id="cd06261">
    <property type="entry name" value="TM_PBP2"/>
    <property type="match status" value="1"/>
</dbReference>
<reference evidence="9 10" key="1">
    <citation type="submission" date="2021-03" db="EMBL/GenBank/DDBJ databases">
        <title>Complete genome of Streptomyces formicae strain 1H-GS9 (DSM 100524).</title>
        <authorList>
            <person name="Atanasov K.E."/>
            <person name="Altabella T."/>
            <person name="Ferrer A."/>
        </authorList>
    </citation>
    <scope>NUCLEOTIDE SEQUENCE [LARGE SCALE GENOMIC DNA]</scope>
    <source>
        <strain evidence="9 10">1H-GS9</strain>
    </source>
</reference>
<dbReference type="InterPro" id="IPR050366">
    <property type="entry name" value="BP-dependent_transpt_permease"/>
</dbReference>
<dbReference type="PANTHER" id="PTHR43386">
    <property type="entry name" value="OLIGOPEPTIDE TRANSPORT SYSTEM PERMEASE PROTEIN APPC"/>
    <property type="match status" value="1"/>
</dbReference>
<evidence type="ECO:0000256" key="3">
    <source>
        <dbReference type="ARBA" id="ARBA00022475"/>
    </source>
</evidence>
<dbReference type="PROSITE" id="PS50928">
    <property type="entry name" value="ABC_TM1"/>
    <property type="match status" value="1"/>
</dbReference>
<evidence type="ECO:0000256" key="6">
    <source>
        <dbReference type="ARBA" id="ARBA00023136"/>
    </source>
</evidence>
<evidence type="ECO:0000256" key="5">
    <source>
        <dbReference type="ARBA" id="ARBA00022989"/>
    </source>
</evidence>
<feature type="transmembrane region" description="Helical" evidence="7">
    <location>
        <begin position="12"/>
        <end position="31"/>
    </location>
</feature>
<keyword evidence="3" id="KW-1003">Cell membrane</keyword>
<feature type="domain" description="ABC transmembrane type-1" evidence="8">
    <location>
        <begin position="74"/>
        <end position="266"/>
    </location>
</feature>